<dbReference type="Proteomes" id="UP000076722">
    <property type="component" value="Unassembled WGS sequence"/>
</dbReference>
<protein>
    <submittedName>
        <fullName evidence="2">Uncharacterized protein</fullName>
    </submittedName>
</protein>
<sequence length="261" mass="28978">MGPHRTPHNRQTCDEYPRSSSPRERHQRKQAKEARDKTYQLYAPRGALDSQTDSQDYIDELVGSHASINKPPVSVAAAVKIESTDASPPASWSLDECAKDLAIKQEATAYRIGIECLQRALDALHPKNPPVTVSSTLQEEYDKVVLLNQDLRRHILKLQDELFESKHLYQIEVVHSRHLQQSLDAAGIDPGHSTESQLPYGDSPVRGSSLARALGEVDSEGELEDDGEIGKLGGEEQTPAVPLGMALRGEEYVWDLILKQK</sequence>
<feature type="compositionally biased region" description="Basic and acidic residues" evidence="1">
    <location>
        <begin position="11"/>
        <end position="38"/>
    </location>
</feature>
<name>A0A164SBH3_9AGAM</name>
<feature type="region of interest" description="Disordered" evidence="1">
    <location>
        <begin position="1"/>
        <end position="53"/>
    </location>
</feature>
<accession>A0A164SBH3</accession>
<evidence type="ECO:0000313" key="2">
    <source>
        <dbReference type="EMBL" id="KZS91319.1"/>
    </source>
</evidence>
<organism evidence="2 3">
    <name type="scientific">Sistotremastrum niveocremeum HHB9708</name>
    <dbReference type="NCBI Taxonomy" id="1314777"/>
    <lineage>
        <taxon>Eukaryota</taxon>
        <taxon>Fungi</taxon>
        <taxon>Dikarya</taxon>
        <taxon>Basidiomycota</taxon>
        <taxon>Agaricomycotina</taxon>
        <taxon>Agaricomycetes</taxon>
        <taxon>Sistotremastrales</taxon>
        <taxon>Sistotremastraceae</taxon>
        <taxon>Sertulicium</taxon>
        <taxon>Sertulicium niveocremeum</taxon>
    </lineage>
</organism>
<evidence type="ECO:0000256" key="1">
    <source>
        <dbReference type="SAM" id="MobiDB-lite"/>
    </source>
</evidence>
<gene>
    <name evidence="2" type="ORF">SISNIDRAFT_487639</name>
</gene>
<proteinExistence type="predicted"/>
<dbReference type="EMBL" id="KV419416">
    <property type="protein sequence ID" value="KZS91319.1"/>
    <property type="molecule type" value="Genomic_DNA"/>
</dbReference>
<reference evidence="2 3" key="1">
    <citation type="journal article" date="2016" name="Mol. Biol. Evol.">
        <title>Comparative Genomics of Early-Diverging Mushroom-Forming Fungi Provides Insights into the Origins of Lignocellulose Decay Capabilities.</title>
        <authorList>
            <person name="Nagy L.G."/>
            <person name="Riley R."/>
            <person name="Tritt A."/>
            <person name="Adam C."/>
            <person name="Daum C."/>
            <person name="Floudas D."/>
            <person name="Sun H."/>
            <person name="Yadav J.S."/>
            <person name="Pangilinan J."/>
            <person name="Larsson K.H."/>
            <person name="Matsuura K."/>
            <person name="Barry K."/>
            <person name="Labutti K."/>
            <person name="Kuo R."/>
            <person name="Ohm R.A."/>
            <person name="Bhattacharya S.S."/>
            <person name="Shirouzu T."/>
            <person name="Yoshinaga Y."/>
            <person name="Martin F.M."/>
            <person name="Grigoriev I.V."/>
            <person name="Hibbett D.S."/>
        </authorList>
    </citation>
    <scope>NUCLEOTIDE SEQUENCE [LARGE SCALE GENOMIC DNA]</scope>
    <source>
        <strain evidence="2 3">HHB9708</strain>
    </source>
</reference>
<evidence type="ECO:0000313" key="3">
    <source>
        <dbReference type="Proteomes" id="UP000076722"/>
    </source>
</evidence>
<feature type="compositionally biased region" description="Acidic residues" evidence="1">
    <location>
        <begin position="217"/>
        <end position="227"/>
    </location>
</feature>
<feature type="region of interest" description="Disordered" evidence="1">
    <location>
        <begin position="185"/>
        <end position="237"/>
    </location>
</feature>
<keyword evidence="3" id="KW-1185">Reference proteome</keyword>
<dbReference type="AlphaFoldDB" id="A0A164SBH3"/>